<dbReference type="InterPro" id="IPR053714">
    <property type="entry name" value="Iso_Racemase_Enz_sf"/>
</dbReference>
<keyword evidence="1" id="KW-0413">Isomerase</keyword>
<gene>
    <name evidence="1" type="primary">maiA</name>
    <name evidence="1" type="ORF">LHYA1_G007472</name>
</gene>
<evidence type="ECO:0000313" key="2">
    <source>
        <dbReference type="Proteomes" id="UP000431533"/>
    </source>
</evidence>
<dbReference type="AlphaFoldDB" id="A0A8H8QUJ1"/>
<dbReference type="PANTHER" id="PTHR40267:SF1">
    <property type="entry name" value="BLR3294 PROTEIN"/>
    <property type="match status" value="1"/>
</dbReference>
<dbReference type="Gene3D" id="3.40.50.12500">
    <property type="match status" value="1"/>
</dbReference>
<dbReference type="Pfam" id="PF17645">
    <property type="entry name" value="Amdase"/>
    <property type="match status" value="1"/>
</dbReference>
<reference evidence="1 2" key="1">
    <citation type="submission" date="2018-05" db="EMBL/GenBank/DDBJ databases">
        <title>Genome sequencing and assembly of the regulated plant pathogen Lachnellula willkommii and related sister species for the development of diagnostic species identification markers.</title>
        <authorList>
            <person name="Giroux E."/>
            <person name="Bilodeau G."/>
        </authorList>
    </citation>
    <scope>NUCLEOTIDE SEQUENCE [LARGE SCALE GENOMIC DNA]</scope>
    <source>
        <strain evidence="1 2">CBS 185.66</strain>
    </source>
</reference>
<dbReference type="PANTHER" id="PTHR40267">
    <property type="entry name" value="BLR3294 PROTEIN"/>
    <property type="match status" value="1"/>
</dbReference>
<evidence type="ECO:0000313" key="1">
    <source>
        <dbReference type="EMBL" id="TVY22923.1"/>
    </source>
</evidence>
<keyword evidence="2" id="KW-1185">Reference proteome</keyword>
<name>A0A8H8QUJ1_9HELO</name>
<comment type="caution">
    <text evidence="1">The sequence shown here is derived from an EMBL/GenBank/DDBJ whole genome shotgun (WGS) entry which is preliminary data.</text>
</comment>
<dbReference type="PIRSF" id="PIRSF015736">
    <property type="entry name" value="MI"/>
    <property type="match status" value="1"/>
</dbReference>
<dbReference type="GO" id="GO:0016853">
    <property type="term" value="F:isomerase activity"/>
    <property type="evidence" value="ECO:0007669"/>
    <property type="project" value="UniProtKB-KW"/>
</dbReference>
<sequence>MPPKVIRLGILVPSSNTALEPLTTSLLASINASLPNTPNFTAHFSRFPVTTISLSPTGLAQFDLAPILFAASLLAHANVDIIGWSGTAAGWLGFEKDAELCARIEEETGIKATTSVLALNKVLGLWGVERLGLVTPYLDDVQAKIVENYGKIGVQIVGEKHLRVEKNSAIADIGEEVLDGMVQDVIGVDGVQAVTTFCTNLIAAQRVKFWEEKHDIPVFDTVTTVVWDMLRELGVDMSGVEGWGMIFKK</sequence>
<accession>A0A8H8QUJ1</accession>
<dbReference type="InterPro" id="IPR026286">
    <property type="entry name" value="MaiA/AMDase"/>
</dbReference>
<dbReference type="Proteomes" id="UP000431533">
    <property type="component" value="Unassembled WGS sequence"/>
</dbReference>
<dbReference type="OrthoDB" id="414270at2759"/>
<protein>
    <submittedName>
        <fullName evidence="1">Maleate isomerase</fullName>
    </submittedName>
</protein>
<dbReference type="EMBL" id="QGMH01000217">
    <property type="protein sequence ID" value="TVY22923.1"/>
    <property type="molecule type" value="Genomic_DNA"/>
</dbReference>
<proteinExistence type="predicted"/>
<dbReference type="GeneID" id="41987670"/>
<dbReference type="RefSeq" id="XP_031001711.1">
    <property type="nucleotide sequence ID" value="XM_031152401.1"/>
</dbReference>
<organism evidence="1 2">
    <name type="scientific">Lachnellula hyalina</name>
    <dbReference type="NCBI Taxonomy" id="1316788"/>
    <lineage>
        <taxon>Eukaryota</taxon>
        <taxon>Fungi</taxon>
        <taxon>Dikarya</taxon>
        <taxon>Ascomycota</taxon>
        <taxon>Pezizomycotina</taxon>
        <taxon>Leotiomycetes</taxon>
        <taxon>Helotiales</taxon>
        <taxon>Lachnaceae</taxon>
        <taxon>Lachnellula</taxon>
    </lineage>
</organism>